<comment type="caution">
    <text evidence="2">The sequence shown here is derived from an EMBL/GenBank/DDBJ whole genome shotgun (WGS) entry which is preliminary data.</text>
</comment>
<evidence type="ECO:0000256" key="1">
    <source>
        <dbReference type="SAM" id="MobiDB-lite"/>
    </source>
</evidence>
<keyword evidence="2" id="KW-0489">Methyltransferase</keyword>
<keyword evidence="3" id="KW-1185">Reference proteome</keyword>
<feature type="region of interest" description="Disordered" evidence="1">
    <location>
        <begin position="79"/>
        <end position="128"/>
    </location>
</feature>
<dbReference type="GO" id="GO:0032259">
    <property type="term" value="P:methylation"/>
    <property type="evidence" value="ECO:0007669"/>
    <property type="project" value="UniProtKB-KW"/>
</dbReference>
<dbReference type="GO" id="GO:0008168">
    <property type="term" value="F:methyltransferase activity"/>
    <property type="evidence" value="ECO:0007669"/>
    <property type="project" value="UniProtKB-KW"/>
</dbReference>
<keyword evidence="2" id="KW-0808">Transferase</keyword>
<dbReference type="Proteomes" id="UP000298493">
    <property type="component" value="Unassembled WGS sequence"/>
</dbReference>
<evidence type="ECO:0000313" key="2">
    <source>
        <dbReference type="EMBL" id="TID17056.1"/>
    </source>
</evidence>
<feature type="compositionally biased region" description="Low complexity" evidence="1">
    <location>
        <begin position="79"/>
        <end position="89"/>
    </location>
</feature>
<accession>A0A4Z1P5F7</accession>
<proteinExistence type="predicted"/>
<gene>
    <name evidence="2" type="ORF">E6O75_ATG09822</name>
</gene>
<name>A0A4Z1P5F7_9PEZI</name>
<sequence length="149" mass="16279">MGDPPSVEKAKRIVSATVIPIRHTKRDVGSKDAGYAIGYRAVLCKFDVEKCMFWRMAHRSAHLSTALYISAQLGTSQHSSAQHVSVQLSTTQHSSAQLSTTQHSTAQHNSAQLSTSQHSHPSTISTLQPGLELLHPPAVAESRKHQHQQ</sequence>
<protein>
    <submittedName>
        <fullName evidence="2">DNA methylase</fullName>
    </submittedName>
</protein>
<dbReference type="EMBL" id="SNSC02000017">
    <property type="protein sequence ID" value="TID17056.1"/>
    <property type="molecule type" value="Genomic_DNA"/>
</dbReference>
<dbReference type="AlphaFoldDB" id="A0A4Z1P5F7"/>
<feature type="compositionally biased region" description="Polar residues" evidence="1">
    <location>
        <begin position="90"/>
        <end position="128"/>
    </location>
</feature>
<reference evidence="2 3" key="1">
    <citation type="submission" date="2019-04" db="EMBL/GenBank/DDBJ databases">
        <title>High contiguity whole genome sequence and gene annotation resource for two Venturia nashicola isolates.</title>
        <authorList>
            <person name="Prokchorchik M."/>
            <person name="Won K."/>
            <person name="Lee Y."/>
            <person name="Choi E.D."/>
            <person name="Segonzac C."/>
            <person name="Sohn K.H."/>
        </authorList>
    </citation>
    <scope>NUCLEOTIDE SEQUENCE [LARGE SCALE GENOMIC DNA]</scope>
    <source>
        <strain evidence="2 3">PRI2</strain>
    </source>
</reference>
<evidence type="ECO:0000313" key="3">
    <source>
        <dbReference type="Proteomes" id="UP000298493"/>
    </source>
</evidence>
<organism evidence="2 3">
    <name type="scientific">Venturia nashicola</name>
    <dbReference type="NCBI Taxonomy" id="86259"/>
    <lineage>
        <taxon>Eukaryota</taxon>
        <taxon>Fungi</taxon>
        <taxon>Dikarya</taxon>
        <taxon>Ascomycota</taxon>
        <taxon>Pezizomycotina</taxon>
        <taxon>Dothideomycetes</taxon>
        <taxon>Pleosporomycetidae</taxon>
        <taxon>Venturiales</taxon>
        <taxon>Venturiaceae</taxon>
        <taxon>Venturia</taxon>
    </lineage>
</organism>